<evidence type="ECO:0000313" key="1">
    <source>
        <dbReference type="EMBL" id="MCW8086204.1"/>
    </source>
</evidence>
<evidence type="ECO:0000313" key="2">
    <source>
        <dbReference type="Proteomes" id="UP001526430"/>
    </source>
</evidence>
<protein>
    <submittedName>
        <fullName evidence="1">Class I SAM-dependent methyltransferase</fullName>
    </submittedName>
</protein>
<comment type="caution">
    <text evidence="1">The sequence shown here is derived from an EMBL/GenBank/DDBJ whole genome shotgun (WGS) entry which is preliminary data.</text>
</comment>
<dbReference type="GO" id="GO:0008168">
    <property type="term" value="F:methyltransferase activity"/>
    <property type="evidence" value="ECO:0007669"/>
    <property type="project" value="UniProtKB-KW"/>
</dbReference>
<accession>A0ABT3NVM0</accession>
<sequence length="224" mass="25106">MSGLWAEFLTNGGRSVHKWAHYFPAYERHLARYVNRPCRMLEIGCAHGGSLQLWKRWLGPLAQIVGVDIQPGCAAYAEHNIAIRIGDQGDSDFLAKLHEEFGPFDVVLDDGSHRQSDIATSFGFLYPRMARDGVYMVEDLHTAYWPEYGGGLRNPASFLETCKHLVDELNAVWTKGALPPTEFTHTTLSMHFYDSIVAFERGATPPRVGPQIPPVEVKELRPPA</sequence>
<dbReference type="CDD" id="cd02440">
    <property type="entry name" value="AdoMet_MTases"/>
    <property type="match status" value="1"/>
</dbReference>
<proteinExistence type="predicted"/>
<dbReference type="RefSeq" id="WP_301590194.1">
    <property type="nucleotide sequence ID" value="NZ_JAPFQI010000007.1"/>
</dbReference>
<dbReference type="Gene3D" id="3.40.50.150">
    <property type="entry name" value="Vaccinia Virus protein VP39"/>
    <property type="match status" value="1"/>
</dbReference>
<name>A0ABT3NVM0_9PROT</name>
<keyword evidence="2" id="KW-1185">Reference proteome</keyword>
<reference evidence="1 2" key="1">
    <citation type="submission" date="2022-10" db="EMBL/GenBank/DDBJ databases">
        <title>Roseococcus glaciei nov., sp. nov., isolated from glacier.</title>
        <authorList>
            <person name="Liu Q."/>
            <person name="Xin Y.-H."/>
        </authorList>
    </citation>
    <scope>NUCLEOTIDE SEQUENCE [LARGE SCALE GENOMIC DNA]</scope>
    <source>
        <strain evidence="1 2">MDT2-1-1</strain>
    </source>
</reference>
<organism evidence="1 2">
    <name type="scientific">Sabulicella glaciei</name>
    <dbReference type="NCBI Taxonomy" id="2984948"/>
    <lineage>
        <taxon>Bacteria</taxon>
        <taxon>Pseudomonadati</taxon>
        <taxon>Pseudomonadota</taxon>
        <taxon>Alphaproteobacteria</taxon>
        <taxon>Acetobacterales</taxon>
        <taxon>Acetobacteraceae</taxon>
        <taxon>Sabulicella</taxon>
    </lineage>
</organism>
<dbReference type="GO" id="GO:0032259">
    <property type="term" value="P:methylation"/>
    <property type="evidence" value="ECO:0007669"/>
    <property type="project" value="UniProtKB-KW"/>
</dbReference>
<keyword evidence="1" id="KW-0808">Transferase</keyword>
<dbReference type="Pfam" id="PF13578">
    <property type="entry name" value="Methyltransf_24"/>
    <property type="match status" value="1"/>
</dbReference>
<gene>
    <name evidence="1" type="ORF">OF850_11240</name>
</gene>
<dbReference type="SUPFAM" id="SSF53335">
    <property type="entry name" value="S-adenosyl-L-methionine-dependent methyltransferases"/>
    <property type="match status" value="1"/>
</dbReference>
<dbReference type="Proteomes" id="UP001526430">
    <property type="component" value="Unassembled WGS sequence"/>
</dbReference>
<dbReference type="InterPro" id="IPR029063">
    <property type="entry name" value="SAM-dependent_MTases_sf"/>
</dbReference>
<dbReference type="EMBL" id="JAPFQI010000007">
    <property type="protein sequence ID" value="MCW8086204.1"/>
    <property type="molecule type" value="Genomic_DNA"/>
</dbReference>
<keyword evidence="1" id="KW-0489">Methyltransferase</keyword>